<evidence type="ECO:0000256" key="12">
    <source>
        <dbReference type="PIRNR" id="PIRNR001093"/>
    </source>
</evidence>
<dbReference type="InterPro" id="IPR017853">
    <property type="entry name" value="GH"/>
</dbReference>
<dbReference type="GO" id="GO:0005764">
    <property type="term" value="C:lysosome"/>
    <property type="evidence" value="ECO:0007669"/>
    <property type="project" value="TreeGrafter"/>
</dbReference>
<dbReference type="EC" id="3.2.1.52" evidence="12"/>
<evidence type="ECO:0000256" key="5">
    <source>
        <dbReference type="ARBA" id="ARBA00023180"/>
    </source>
</evidence>
<dbReference type="GeneTree" id="ENSGT00390000008107"/>
<keyword evidence="3" id="KW-0732">Signal</keyword>
<dbReference type="InParanoid" id="H2YUV6"/>
<accession>H2YUV6</accession>
<dbReference type="PANTHER" id="PTHR22600">
    <property type="entry name" value="BETA-HEXOSAMINIDASE"/>
    <property type="match status" value="1"/>
</dbReference>
<evidence type="ECO:0000256" key="7">
    <source>
        <dbReference type="ARBA" id="ARBA00023505"/>
    </source>
</evidence>
<comment type="catalytic activity">
    <reaction evidence="11">
        <text>N-acetyl-beta-D-6-sulfogalactosaminyl-(1-&gt;4)-alpha-L-iduronyl-(1-&gt;3)-N-acetyl-D-6-sulfogalactosamine + H2O = alpha-L-iduronyl-(1-&gt;3)-N-acetyl-D-6-sulfogalactosamine + N-acetyl-D-6-sulfogalactosamine</text>
        <dbReference type="Rhea" id="RHEA:64384"/>
        <dbReference type="ChEBI" id="CHEBI:15377"/>
        <dbReference type="ChEBI" id="CHEBI:152567"/>
        <dbReference type="ChEBI" id="CHEBI:152568"/>
        <dbReference type="ChEBI" id="CHEBI:153064"/>
    </reaction>
    <physiologicalReaction direction="left-to-right" evidence="11">
        <dbReference type="Rhea" id="RHEA:64385"/>
    </physiologicalReaction>
</comment>
<keyword evidence="4 12" id="KW-0378">Hydrolase</keyword>
<dbReference type="InterPro" id="IPR029019">
    <property type="entry name" value="HEX_eukaryotic_N"/>
</dbReference>
<evidence type="ECO:0000313" key="18">
    <source>
        <dbReference type="Proteomes" id="UP000007875"/>
    </source>
</evidence>
<feature type="disulfide bond" evidence="14">
    <location>
        <begin position="480"/>
        <end position="497"/>
    </location>
</feature>
<dbReference type="PRINTS" id="PR00738">
    <property type="entry name" value="GLHYDRLASE20"/>
</dbReference>
<dbReference type="AlphaFoldDB" id="H2YUV6"/>
<keyword evidence="14" id="KW-1015">Disulfide bond</keyword>
<proteinExistence type="inferred from homology"/>
<dbReference type="OMA" id="HATDTQS"/>
<dbReference type="CDD" id="cd06562">
    <property type="entry name" value="GH20_HexA_HexB-like"/>
    <property type="match status" value="1"/>
</dbReference>
<comment type="catalytic activity">
    <reaction evidence="8">
        <text>a ganglioside GM2 (d18:1(4E)) + H2O = a ganglioside GM3 (d18:1(4E)) + N-acetyl-beta-D-galactosamine</text>
        <dbReference type="Rhea" id="RHEA:47940"/>
        <dbReference type="ChEBI" id="CHEBI:15377"/>
        <dbReference type="ChEBI" id="CHEBI:28497"/>
        <dbReference type="ChEBI" id="CHEBI:60065"/>
        <dbReference type="ChEBI" id="CHEBI:71502"/>
    </reaction>
    <physiologicalReaction direction="left-to-right" evidence="8">
        <dbReference type="Rhea" id="RHEA:47941"/>
    </physiologicalReaction>
</comment>
<feature type="active site" description="Proton donor" evidence="13">
    <location>
        <position position="301"/>
    </location>
</feature>
<evidence type="ECO:0000259" key="16">
    <source>
        <dbReference type="Pfam" id="PF14845"/>
    </source>
</evidence>
<dbReference type="PIRSF" id="PIRSF001093">
    <property type="entry name" value="B-hxosamndse_ab_euk"/>
    <property type="match status" value="1"/>
</dbReference>
<dbReference type="Pfam" id="PF14845">
    <property type="entry name" value="Glycohydro_20b2"/>
    <property type="match status" value="1"/>
</dbReference>
<feature type="disulfide bond" evidence="14">
    <location>
        <begin position="37"/>
        <end position="81"/>
    </location>
</feature>
<sequence>SPGSVWPHPFSHVSTAQTFPVAVETFVFTYAPKSFKCDLLAEAFKRYEMIIINKHIQTLVTFRQLNTLTVTSLQVNLMAACEEYPSLDMDESYTLDVNSMAQASLSAKSVWGVLRGLESFSQILWESDSGQIVANKTNIIDKPRYAHRGILLDTSRHYQPLDVLLENIDGMAYNKINVFHWHIVDDQSFPYVSTVYPNLSQMGAFNPLTHIYTPEDVAAVIEYARLRGIRVVPEFDTPGHTTSMGKGQPGLLTECYTGCSPNGNYGPINPTVNTSYTFIKNLFTEVKSSFKDAYIHLGGDEVSFACWQSNPNITKWMKDNNITGDYSKLESVYIQQVLDISAAIGYSYIVWQEVVDNGVKVKADTVVEVWINNHPDNELAKVTGMGYRALLAAPWYLDYISTGEDWKRYYTYEPSNFNGTAEQKALLIGGEACLWGEYVDGSNVTPRLWPRASAVAERLWSQETVNDVDAATPRLHQHRCRMVQRGIPAEPLHPGYCKHEWRN</sequence>
<organism evidence="17 18">
    <name type="scientific">Ciona savignyi</name>
    <name type="common">Pacific transparent sea squirt</name>
    <dbReference type="NCBI Taxonomy" id="51511"/>
    <lineage>
        <taxon>Eukaryota</taxon>
        <taxon>Metazoa</taxon>
        <taxon>Chordata</taxon>
        <taxon>Tunicata</taxon>
        <taxon>Ascidiacea</taxon>
        <taxon>Phlebobranchia</taxon>
        <taxon>Cionidae</taxon>
        <taxon>Ciona</taxon>
    </lineage>
</organism>
<dbReference type="Gene3D" id="3.30.379.10">
    <property type="entry name" value="Chitobiase/beta-hexosaminidase domain 2-like"/>
    <property type="match status" value="1"/>
</dbReference>
<dbReference type="GO" id="GO:0004563">
    <property type="term" value="F:beta-N-acetylhexosaminidase activity"/>
    <property type="evidence" value="ECO:0007669"/>
    <property type="project" value="UniProtKB-EC"/>
</dbReference>
<evidence type="ECO:0000256" key="3">
    <source>
        <dbReference type="ARBA" id="ARBA00022729"/>
    </source>
</evidence>
<evidence type="ECO:0000256" key="9">
    <source>
        <dbReference type="ARBA" id="ARBA00043827"/>
    </source>
</evidence>
<reference evidence="17" key="2">
    <citation type="submission" date="2025-08" db="UniProtKB">
        <authorList>
            <consortium name="Ensembl"/>
        </authorList>
    </citation>
    <scope>IDENTIFICATION</scope>
</reference>
<dbReference type="eggNOG" id="KOG2499">
    <property type="taxonomic scope" value="Eukaryota"/>
</dbReference>
<evidence type="ECO:0000256" key="14">
    <source>
        <dbReference type="PIRSR" id="PIRSR001093-2"/>
    </source>
</evidence>
<reference evidence="18" key="1">
    <citation type="submission" date="2003-08" db="EMBL/GenBank/DDBJ databases">
        <authorList>
            <person name="Birren B."/>
            <person name="Nusbaum C."/>
            <person name="Abebe A."/>
            <person name="Abouelleil A."/>
            <person name="Adekoya E."/>
            <person name="Ait-zahra M."/>
            <person name="Allen N."/>
            <person name="Allen T."/>
            <person name="An P."/>
            <person name="Anderson M."/>
            <person name="Anderson S."/>
            <person name="Arachchi H."/>
            <person name="Armbruster J."/>
            <person name="Bachantsang P."/>
            <person name="Baldwin J."/>
            <person name="Barry A."/>
            <person name="Bayul T."/>
            <person name="Blitshsteyn B."/>
            <person name="Bloom T."/>
            <person name="Blye J."/>
            <person name="Boguslavskiy L."/>
            <person name="Borowsky M."/>
            <person name="Boukhgalter B."/>
            <person name="Brunache A."/>
            <person name="Butler J."/>
            <person name="Calixte N."/>
            <person name="Calvo S."/>
            <person name="Camarata J."/>
            <person name="Campo K."/>
            <person name="Chang J."/>
            <person name="Cheshatsang Y."/>
            <person name="Citroen M."/>
            <person name="Collymore A."/>
            <person name="Considine T."/>
            <person name="Cook A."/>
            <person name="Cooke P."/>
            <person name="Corum B."/>
            <person name="Cuomo C."/>
            <person name="David R."/>
            <person name="Dawoe T."/>
            <person name="Degray S."/>
            <person name="Dodge S."/>
            <person name="Dooley K."/>
            <person name="Dorje P."/>
            <person name="Dorjee K."/>
            <person name="Dorris L."/>
            <person name="Duffey N."/>
            <person name="Dupes A."/>
            <person name="Elkins T."/>
            <person name="Engels R."/>
            <person name="Erickson J."/>
            <person name="Farina A."/>
            <person name="Faro S."/>
            <person name="Ferreira P."/>
            <person name="Fischer H."/>
            <person name="Fitzgerald M."/>
            <person name="Foley K."/>
            <person name="Gage D."/>
            <person name="Galagan J."/>
            <person name="Gearin G."/>
            <person name="Gnerre S."/>
            <person name="Gnirke A."/>
            <person name="Goyette A."/>
            <person name="Graham J."/>
            <person name="Grandbois E."/>
            <person name="Gyaltsen K."/>
            <person name="Hafez N."/>
            <person name="Hagopian D."/>
            <person name="Hagos B."/>
            <person name="Hall J."/>
            <person name="Hatcher B."/>
            <person name="Heller A."/>
            <person name="Higgins H."/>
            <person name="Honan T."/>
            <person name="Horn A."/>
            <person name="Houde N."/>
            <person name="Hughes L."/>
            <person name="Hulme W."/>
            <person name="Husby E."/>
            <person name="Iliev I."/>
            <person name="Jaffe D."/>
            <person name="Jones C."/>
            <person name="Kamal M."/>
            <person name="Kamat A."/>
            <person name="Kamvysselis M."/>
            <person name="Karlsson E."/>
            <person name="Kells C."/>
            <person name="Kieu A."/>
            <person name="Kisner P."/>
            <person name="Kodira C."/>
            <person name="Kulbokas E."/>
            <person name="Labutti K."/>
            <person name="Lama D."/>
            <person name="Landers T."/>
            <person name="Leger J."/>
            <person name="Levine S."/>
            <person name="Lewis D."/>
            <person name="Lewis T."/>
            <person name="Lindblad-toh K."/>
            <person name="Liu X."/>
            <person name="Lokyitsang T."/>
            <person name="Lokyitsang Y."/>
            <person name="Lucien O."/>
            <person name="Lui A."/>
            <person name="Ma L.J."/>
            <person name="Mabbitt R."/>
            <person name="Macdonald J."/>
            <person name="Maclean C."/>
            <person name="Major J."/>
            <person name="Manning J."/>
            <person name="Marabella R."/>
            <person name="Maru K."/>
            <person name="Matthews C."/>
            <person name="Mauceli E."/>
            <person name="Mccarthy M."/>
            <person name="Mcdonough S."/>
            <person name="Mcghee T."/>
            <person name="Meldrim J."/>
            <person name="Meneus L."/>
            <person name="Mesirov J."/>
            <person name="Mihalev A."/>
            <person name="Mihova T."/>
            <person name="Mikkelsen T."/>
            <person name="Mlenga V."/>
            <person name="Moru K."/>
            <person name="Mozes J."/>
            <person name="Mulrain L."/>
            <person name="Munson G."/>
            <person name="Naylor J."/>
            <person name="Newes C."/>
            <person name="Nguyen C."/>
            <person name="Nguyen N."/>
            <person name="Nguyen T."/>
            <person name="Nicol R."/>
            <person name="Nielsen C."/>
            <person name="Nizzari M."/>
            <person name="Norbu C."/>
            <person name="Norbu N."/>
            <person name="O'donnell P."/>
            <person name="Okoawo O."/>
            <person name="O'leary S."/>
            <person name="Omotosho B."/>
            <person name="O'neill K."/>
            <person name="Osman S."/>
            <person name="Parker S."/>
            <person name="Perrin D."/>
            <person name="Phunkhang P."/>
            <person name="Piqani B."/>
            <person name="Purcell S."/>
            <person name="Rachupka T."/>
            <person name="Ramasamy U."/>
            <person name="Rameau R."/>
            <person name="Ray V."/>
            <person name="Raymond C."/>
            <person name="Retta R."/>
            <person name="Richardson S."/>
            <person name="Rise C."/>
            <person name="Rodriguez J."/>
            <person name="Rogers J."/>
            <person name="Rogov P."/>
            <person name="Rutman M."/>
            <person name="Schupbach R."/>
            <person name="Seaman C."/>
            <person name="Settipalli S."/>
            <person name="Sharpe T."/>
            <person name="Sheridan J."/>
            <person name="Sherpa N."/>
            <person name="Shi J."/>
            <person name="Smirnov S."/>
            <person name="Smith C."/>
            <person name="Sougnez C."/>
            <person name="Spencer B."/>
            <person name="Stalker J."/>
            <person name="Stange-thomann N."/>
            <person name="Stavropoulos S."/>
            <person name="Stetson K."/>
            <person name="Stone C."/>
            <person name="Stone S."/>
            <person name="Stubbs M."/>
            <person name="Talamas J."/>
            <person name="Tchuinga P."/>
            <person name="Tenzing P."/>
            <person name="Tesfaye S."/>
            <person name="Theodore J."/>
            <person name="Thoulutsang Y."/>
            <person name="Topham K."/>
            <person name="Towey S."/>
            <person name="Tsamla T."/>
            <person name="Tsomo N."/>
            <person name="Vallee D."/>
            <person name="Vassiliev H."/>
            <person name="Venkataraman V."/>
            <person name="Vinson J."/>
            <person name="Vo A."/>
            <person name="Wade C."/>
            <person name="Wang S."/>
            <person name="Wangchuk T."/>
            <person name="Wangdi T."/>
            <person name="Whittaker C."/>
            <person name="Wilkinson J."/>
            <person name="Wu Y."/>
            <person name="Wyman D."/>
            <person name="Yadav S."/>
            <person name="Yang S."/>
            <person name="Yang X."/>
            <person name="Yeager S."/>
            <person name="Yee E."/>
            <person name="Young G."/>
            <person name="Zainoun J."/>
            <person name="Zembeck L."/>
            <person name="Zimmer A."/>
            <person name="Zody M."/>
            <person name="Lander E."/>
        </authorList>
    </citation>
    <scope>NUCLEOTIDE SEQUENCE [LARGE SCALE GENOMIC DNA]</scope>
</reference>
<dbReference type="GO" id="GO:0030203">
    <property type="term" value="P:glycosaminoglycan metabolic process"/>
    <property type="evidence" value="ECO:0007669"/>
    <property type="project" value="TreeGrafter"/>
</dbReference>
<dbReference type="PANTHER" id="PTHR22600:SF21">
    <property type="entry name" value="BETA-HEXOSAMINIDASE A"/>
    <property type="match status" value="1"/>
</dbReference>
<evidence type="ECO:0000256" key="6">
    <source>
        <dbReference type="ARBA" id="ARBA00023295"/>
    </source>
</evidence>
<comment type="catalytic activity">
    <reaction evidence="10">
        <text>N-acetyl-beta-D-galactosaminyl-(1-&gt;4)-beta-D-3-sulfogalactosyl-(1-&gt;4)-beta-D-glucosyl-(1&lt;-&gt;1')-ceramide + H2O = a beta-D-3-sulfogalactosyl-(1-&gt;4)-beta-D-glucosyl-(1&lt;-&gt;1')-ceramide + N-acetyl-beta-D-galactosamine</text>
        <dbReference type="Rhea" id="RHEA:48276"/>
        <dbReference type="ChEBI" id="CHEBI:15377"/>
        <dbReference type="ChEBI" id="CHEBI:28497"/>
        <dbReference type="ChEBI" id="CHEBI:90163"/>
        <dbReference type="ChEBI" id="CHEBI:90164"/>
    </reaction>
    <physiologicalReaction direction="left-to-right" evidence="10">
        <dbReference type="Rhea" id="RHEA:48277"/>
    </physiologicalReaction>
</comment>
<dbReference type="Gene3D" id="3.20.20.80">
    <property type="entry name" value="Glycosidases"/>
    <property type="match status" value="1"/>
</dbReference>
<dbReference type="InterPro" id="IPR029018">
    <property type="entry name" value="Hex-like_dom2"/>
</dbReference>
<dbReference type="InterPro" id="IPR015883">
    <property type="entry name" value="Glyco_hydro_20_cat"/>
</dbReference>
<dbReference type="GO" id="GO:0006689">
    <property type="term" value="P:ganglioside catabolic process"/>
    <property type="evidence" value="ECO:0007669"/>
    <property type="project" value="TreeGrafter"/>
</dbReference>
<evidence type="ECO:0000313" key="17">
    <source>
        <dbReference type="Ensembl" id="ENSCSAVP00000009116.1"/>
    </source>
</evidence>
<keyword evidence="18" id="KW-1185">Reference proteome</keyword>
<comment type="catalytic activity">
    <reaction evidence="1 12">
        <text>Hydrolysis of terminal non-reducing N-acetyl-D-hexosamine residues in N-acetyl-beta-D-hexosaminides.</text>
        <dbReference type="EC" id="3.2.1.52"/>
    </reaction>
</comment>
<evidence type="ECO:0000256" key="13">
    <source>
        <dbReference type="PIRSR" id="PIRSR001093-1"/>
    </source>
</evidence>
<evidence type="ECO:0000256" key="10">
    <source>
        <dbReference type="ARBA" id="ARBA00047301"/>
    </source>
</evidence>
<dbReference type="FunFam" id="3.20.20.80:FF:000063">
    <property type="entry name" value="Beta-hexosaminidase"/>
    <property type="match status" value="1"/>
</dbReference>
<dbReference type="Proteomes" id="UP000007875">
    <property type="component" value="Unassembled WGS sequence"/>
</dbReference>
<dbReference type="SUPFAM" id="SSF51445">
    <property type="entry name" value="(Trans)glycosidases"/>
    <property type="match status" value="1"/>
</dbReference>
<comment type="similarity">
    <text evidence="2 12">Belongs to the glycosyl hydrolase 20 family.</text>
</comment>
<dbReference type="SUPFAM" id="SSF55545">
    <property type="entry name" value="beta-N-acetylhexosaminidase-like domain"/>
    <property type="match status" value="1"/>
</dbReference>
<dbReference type="Ensembl" id="ENSCSAVT00000009230.1">
    <property type="protein sequence ID" value="ENSCSAVP00000009116.1"/>
    <property type="gene ID" value="ENSCSAVG00000005375.1"/>
</dbReference>
<comment type="catalytic activity">
    <reaction evidence="9">
        <text>a ganglioside GM2 + H2O = a ganglioside GM3 + N-acetyl-beta-D-galactosamine</text>
        <dbReference type="Rhea" id="RHEA:47968"/>
        <dbReference type="ChEBI" id="CHEBI:15377"/>
        <dbReference type="ChEBI" id="CHEBI:28497"/>
        <dbReference type="ChEBI" id="CHEBI:79210"/>
        <dbReference type="ChEBI" id="CHEBI:79218"/>
    </reaction>
    <physiologicalReaction direction="left-to-right" evidence="9">
        <dbReference type="Rhea" id="RHEA:47969"/>
    </physiologicalReaction>
</comment>
<comment type="catalytic activity">
    <reaction evidence="7">
        <text>beta-D-GalNAc-(1-&gt;4)-alpha-L-IdoA-(1-&gt;3)-beta-D-GalNAc-4-sulfate-(1-&gt;4)-alpha-L-IdoA-(1-&gt;3)-D-GalNAc-4-sulfate + H2O = alpha-L-IdoA-(1-&gt;3)-beta-D-GalNAc-4-sulfate-(1-&gt;4)-alpha-L-IdoA-(1-&gt;3)-D-GalNAc-4-sulfate + N-acetyl-D-galactosamine</text>
        <dbReference type="Rhea" id="RHEA:64372"/>
        <dbReference type="ChEBI" id="CHEBI:15377"/>
        <dbReference type="ChEBI" id="CHEBI:28037"/>
        <dbReference type="ChEBI" id="CHEBI:152565"/>
        <dbReference type="ChEBI" id="CHEBI:152566"/>
    </reaction>
    <physiologicalReaction direction="left-to-right" evidence="7">
        <dbReference type="Rhea" id="RHEA:64373"/>
    </physiologicalReaction>
</comment>
<dbReference type="FunCoup" id="H2YUV6">
    <property type="interactions" value="43"/>
</dbReference>
<feature type="domain" description="Glycoside hydrolase family 20 catalytic" evidence="15">
    <location>
        <begin position="145"/>
        <end position="462"/>
    </location>
</feature>
<feature type="disulfide bond" evidence="14">
    <location>
        <begin position="255"/>
        <end position="306"/>
    </location>
</feature>
<name>H2YUV6_CIOSA</name>
<dbReference type="GO" id="GO:0016020">
    <property type="term" value="C:membrane"/>
    <property type="evidence" value="ECO:0007669"/>
    <property type="project" value="TreeGrafter"/>
</dbReference>
<protein>
    <recommendedName>
        <fullName evidence="12">Beta-hexosaminidase</fullName>
        <ecNumber evidence="12">3.2.1.52</ecNumber>
    </recommendedName>
</protein>
<reference evidence="17" key="3">
    <citation type="submission" date="2025-09" db="UniProtKB">
        <authorList>
            <consortium name="Ensembl"/>
        </authorList>
    </citation>
    <scope>IDENTIFICATION</scope>
</reference>
<dbReference type="Pfam" id="PF00728">
    <property type="entry name" value="Glyco_hydro_20"/>
    <property type="match status" value="1"/>
</dbReference>
<evidence type="ECO:0000256" key="11">
    <source>
        <dbReference type="ARBA" id="ARBA00049464"/>
    </source>
</evidence>
<evidence type="ECO:0000256" key="4">
    <source>
        <dbReference type="ARBA" id="ARBA00022801"/>
    </source>
</evidence>
<feature type="domain" description="Beta-hexosaminidase eukaryotic type N-terminal" evidence="16">
    <location>
        <begin position="5"/>
        <end position="123"/>
    </location>
</feature>
<evidence type="ECO:0000259" key="15">
    <source>
        <dbReference type="Pfam" id="PF00728"/>
    </source>
</evidence>
<dbReference type="STRING" id="51511.ENSCSAVP00000009116"/>
<evidence type="ECO:0000256" key="1">
    <source>
        <dbReference type="ARBA" id="ARBA00001231"/>
    </source>
</evidence>
<dbReference type="GO" id="GO:0005975">
    <property type="term" value="P:carbohydrate metabolic process"/>
    <property type="evidence" value="ECO:0007669"/>
    <property type="project" value="InterPro"/>
</dbReference>
<keyword evidence="5" id="KW-0325">Glycoprotein</keyword>
<keyword evidence="6 12" id="KW-0326">Glycosidase</keyword>
<dbReference type="InterPro" id="IPR025705">
    <property type="entry name" value="Beta_hexosaminidase_sua/sub"/>
</dbReference>
<evidence type="ECO:0000256" key="2">
    <source>
        <dbReference type="ARBA" id="ARBA00006285"/>
    </source>
</evidence>
<evidence type="ECO:0000256" key="8">
    <source>
        <dbReference type="ARBA" id="ARBA00043767"/>
    </source>
</evidence>